<feature type="non-terminal residue" evidence="1">
    <location>
        <position position="1"/>
    </location>
</feature>
<dbReference type="InterPro" id="IPR033228">
    <property type="entry name" value="SZT2"/>
</dbReference>
<sequence>LSMLFTEECDKVRDLMHVHSFSYDFHLRVVHQYLVGSHMTLRQGYQLTDFLDDFISHHPDIPKFGRNHVFQGSFSISTGMITAHQLYNYITDHAGTYGMKPLRMSKTAASTDAKKAAPDLHEYALVAVWNSSGSYTDLEGQHHHDDFDVTLVVCHNSAPFEEQSDSERHLLRLRFYVIMTSQRELFPRLTADMRRFRKLPQIHRDPAEAGGKLCTDPAEAGASLEQDLWEESPSEAAAACVSGDGNEFFPLLGGRAEAGGLLYSPPLFPLLNTEVATARRKIQASVEQAMGHCRRDNLWRRLFHGEHLALDKLKLTRLTFSELEELLEAVQSRSVGEIDPQLDCFLTMSPAWYQSLIKVLLSRFPHSCRHFDDSGVQYLV</sequence>
<protein>
    <submittedName>
        <fullName evidence="1">(spotted green pufferfish) hypothetical protein</fullName>
    </submittedName>
</protein>
<proteinExistence type="predicted"/>
<reference evidence="1" key="2">
    <citation type="submission" date="2004-02" db="EMBL/GenBank/DDBJ databases">
        <authorList>
            <consortium name="Genoscope"/>
            <consortium name="Whitehead Institute Centre for Genome Research"/>
        </authorList>
    </citation>
    <scope>NUCLEOTIDE SEQUENCE</scope>
</reference>
<dbReference type="KEGG" id="tng:GSTEN00002682G001"/>
<dbReference type="EMBL" id="CAAE01006107">
    <property type="protein sequence ID" value="CAF88982.1"/>
    <property type="molecule type" value="Genomic_DNA"/>
</dbReference>
<dbReference type="GO" id="GO:0005777">
    <property type="term" value="C:peroxisome"/>
    <property type="evidence" value="ECO:0007669"/>
    <property type="project" value="InterPro"/>
</dbReference>
<comment type="caution">
    <text evidence="1">The sequence shown here is derived from an EMBL/GenBank/DDBJ whole genome shotgun (WGS) entry which is preliminary data.</text>
</comment>
<dbReference type="OrthoDB" id="43547at2759"/>
<accession>Q4TDQ0</accession>
<reference evidence="1" key="1">
    <citation type="journal article" date="2004" name="Nature">
        <title>Genome duplication in the teleost fish Tetraodon nigroviridis reveals the early vertebrate proto-karyotype.</title>
        <authorList>
            <person name="Jaillon O."/>
            <person name="Aury J.-M."/>
            <person name="Brunet F."/>
            <person name="Petit J.-L."/>
            <person name="Stange-Thomann N."/>
            <person name="Mauceli E."/>
            <person name="Bouneau L."/>
            <person name="Fischer C."/>
            <person name="Ozouf-Costaz C."/>
            <person name="Bernot A."/>
            <person name="Nicaud S."/>
            <person name="Jaffe D."/>
            <person name="Fisher S."/>
            <person name="Lutfalla G."/>
            <person name="Dossat C."/>
            <person name="Segurens B."/>
            <person name="Dasilva C."/>
            <person name="Salanoubat M."/>
            <person name="Levy M."/>
            <person name="Boudet N."/>
            <person name="Castellano S."/>
            <person name="Anthouard V."/>
            <person name="Jubin C."/>
            <person name="Castelli V."/>
            <person name="Katinka M."/>
            <person name="Vacherie B."/>
            <person name="Biemont C."/>
            <person name="Skalli Z."/>
            <person name="Cattolico L."/>
            <person name="Poulain J."/>
            <person name="De Berardinis V."/>
            <person name="Cruaud C."/>
            <person name="Duprat S."/>
            <person name="Brottier P."/>
            <person name="Coutanceau J.-P."/>
            <person name="Gouzy J."/>
            <person name="Parra G."/>
            <person name="Lardier G."/>
            <person name="Chapple C."/>
            <person name="McKernan K.J."/>
            <person name="McEwan P."/>
            <person name="Bosak S."/>
            <person name="Kellis M."/>
            <person name="Volff J.-N."/>
            <person name="Guigo R."/>
            <person name="Zody M.C."/>
            <person name="Mesirov J."/>
            <person name="Lindblad-Toh K."/>
            <person name="Birren B."/>
            <person name="Nusbaum C."/>
            <person name="Kahn D."/>
            <person name="Robinson-Rechavi M."/>
            <person name="Laudet V."/>
            <person name="Schachter V."/>
            <person name="Quetier F."/>
            <person name="Saurin W."/>
            <person name="Scarpelli C."/>
            <person name="Wincker P."/>
            <person name="Lander E.S."/>
            <person name="Weissenbach J."/>
            <person name="Roest Crollius H."/>
        </authorList>
    </citation>
    <scope>NUCLEOTIDE SEQUENCE [LARGE SCALE GENOMIC DNA]</scope>
</reference>
<feature type="non-terminal residue" evidence="1">
    <location>
        <position position="380"/>
    </location>
</feature>
<dbReference type="PANTHER" id="PTHR14918:SF3">
    <property type="entry name" value="KICSTOR COMPLEX PROTEIN SZT2"/>
    <property type="match status" value="1"/>
</dbReference>
<dbReference type="PANTHER" id="PTHR14918">
    <property type="entry name" value="KICSTOR COMPLEX PROTEIN SZT2"/>
    <property type="match status" value="1"/>
</dbReference>
<gene>
    <name evidence="1" type="ORF">GSTENG00002682001</name>
</gene>
<dbReference type="AlphaFoldDB" id="Q4TDQ0"/>
<name>Q4TDQ0_TETNG</name>
<organism evidence="1">
    <name type="scientific">Tetraodon nigroviridis</name>
    <name type="common">Spotted green pufferfish</name>
    <name type="synonym">Chelonodon nigroviridis</name>
    <dbReference type="NCBI Taxonomy" id="99883"/>
    <lineage>
        <taxon>Eukaryota</taxon>
        <taxon>Metazoa</taxon>
        <taxon>Chordata</taxon>
        <taxon>Craniata</taxon>
        <taxon>Vertebrata</taxon>
        <taxon>Euteleostomi</taxon>
        <taxon>Actinopterygii</taxon>
        <taxon>Neopterygii</taxon>
        <taxon>Teleostei</taxon>
        <taxon>Neoteleostei</taxon>
        <taxon>Acanthomorphata</taxon>
        <taxon>Eupercaria</taxon>
        <taxon>Tetraodontiformes</taxon>
        <taxon>Tetradontoidea</taxon>
        <taxon>Tetraodontidae</taxon>
        <taxon>Tetraodon</taxon>
    </lineage>
</organism>
<evidence type="ECO:0000313" key="1">
    <source>
        <dbReference type="EMBL" id="CAF88982.1"/>
    </source>
</evidence>